<dbReference type="SUPFAM" id="SSF48452">
    <property type="entry name" value="TPR-like"/>
    <property type="match status" value="1"/>
</dbReference>
<evidence type="ECO:0000313" key="4">
    <source>
        <dbReference type="EMBL" id="MDA0178233.1"/>
    </source>
</evidence>
<keyword evidence="1" id="KW-0812">Transmembrane</keyword>
<dbReference type="InterPro" id="IPR011990">
    <property type="entry name" value="TPR-like_helical_dom_sf"/>
</dbReference>
<dbReference type="PANTHER" id="PTHR10098:SF108">
    <property type="entry name" value="TETRATRICOPEPTIDE REPEAT PROTEIN 28"/>
    <property type="match status" value="1"/>
</dbReference>
<evidence type="ECO:0000313" key="5">
    <source>
        <dbReference type="Proteomes" id="UP001149142"/>
    </source>
</evidence>
<evidence type="ECO:0000256" key="2">
    <source>
        <dbReference type="SAM" id="SignalP"/>
    </source>
</evidence>
<feature type="transmembrane region" description="Helical" evidence="1">
    <location>
        <begin position="820"/>
        <end position="841"/>
    </location>
</feature>
<keyword evidence="2" id="KW-0732">Signal</keyword>
<name>A0ABT4S2C7_9FLAO</name>
<keyword evidence="5" id="KW-1185">Reference proteome</keyword>
<gene>
    <name evidence="4" type="ORF">OOZ35_12080</name>
</gene>
<evidence type="ECO:0000256" key="1">
    <source>
        <dbReference type="SAM" id="Phobius"/>
    </source>
</evidence>
<proteinExistence type="predicted"/>
<dbReference type="Gene3D" id="1.25.40.10">
    <property type="entry name" value="Tetratricopeptide repeat domain"/>
    <property type="match status" value="1"/>
</dbReference>
<feature type="signal peptide" evidence="2">
    <location>
        <begin position="1"/>
        <end position="18"/>
    </location>
</feature>
<organism evidence="4 5">
    <name type="scientific">Mesoflavibacter profundi</name>
    <dbReference type="NCBI Taxonomy" id="2708110"/>
    <lineage>
        <taxon>Bacteria</taxon>
        <taxon>Pseudomonadati</taxon>
        <taxon>Bacteroidota</taxon>
        <taxon>Flavobacteriia</taxon>
        <taxon>Flavobacteriales</taxon>
        <taxon>Flavobacteriaceae</taxon>
        <taxon>Mesoflavibacter</taxon>
    </lineage>
</organism>
<accession>A0ABT4S2C7</accession>
<dbReference type="EMBL" id="JAPFGC010000002">
    <property type="protein sequence ID" value="MDA0178233.1"/>
    <property type="molecule type" value="Genomic_DNA"/>
</dbReference>
<evidence type="ECO:0000259" key="3">
    <source>
        <dbReference type="Pfam" id="PF12770"/>
    </source>
</evidence>
<dbReference type="Proteomes" id="UP001149142">
    <property type="component" value="Unassembled WGS sequence"/>
</dbReference>
<feature type="chain" id="PRO_5046785625" evidence="2">
    <location>
        <begin position="19"/>
        <end position="850"/>
    </location>
</feature>
<dbReference type="Pfam" id="PF12770">
    <property type="entry name" value="CHAT"/>
    <property type="match status" value="1"/>
</dbReference>
<dbReference type="RefSeq" id="WP_270005699.1">
    <property type="nucleotide sequence ID" value="NZ_JAPFGC010000002.1"/>
</dbReference>
<keyword evidence="1" id="KW-1133">Transmembrane helix</keyword>
<feature type="domain" description="CHAT" evidence="3">
    <location>
        <begin position="545"/>
        <end position="811"/>
    </location>
</feature>
<reference evidence="4" key="1">
    <citation type="submission" date="2022-11" db="EMBL/GenBank/DDBJ databases">
        <title>Refractory cell wall polysaccharides provide important carbon source for microbial heterotrophs in the hadal ocean.</title>
        <authorList>
            <person name="Zhu X."/>
        </authorList>
    </citation>
    <scope>NUCLEOTIDE SEQUENCE</scope>
    <source>
        <strain evidence="4">MTRN7</strain>
    </source>
</reference>
<comment type="caution">
    <text evidence="4">The sequence shown here is derived from an EMBL/GenBank/DDBJ whole genome shotgun (WGS) entry which is preliminary data.</text>
</comment>
<dbReference type="PANTHER" id="PTHR10098">
    <property type="entry name" value="RAPSYN-RELATED"/>
    <property type="match status" value="1"/>
</dbReference>
<keyword evidence="1" id="KW-0472">Membrane</keyword>
<dbReference type="InterPro" id="IPR024983">
    <property type="entry name" value="CHAT_dom"/>
</dbReference>
<protein>
    <submittedName>
        <fullName evidence="4">CHAT domain-containing protein</fullName>
    </submittedName>
</protein>
<sequence length="850" mass="97982">MKYSFLVILLFSFTTLFSQNLEEAIYVATETFNTNRTSKSYDLLLKKETEFVSNLNTIDEQLAYFFLLINKGHYLDNINKKTQSITAYETAWNNYNQFKLNEITDYDVIEYCLKPLGILYNKIGDFTNAEHIIKQYIYLAEQNKNNSQRIAGAINLAQLYYTAGRFNNAILVIEKALELKNIPLKKQELLESIKANCLLALNKKITSNQTTNPKIKYAEALQKEDYKTALLHLRQVITNLYAQDKFSARDIAKHHVLNAQLHLKLNHKNACALELKNALKILLPNHDNNKLPDILDLYPENTFIDIFDLLGQIQLSNTNALDCYDRSFYVSKLINDQLTSPESKLLHNYKNRNRSEACLDLLYEEYQILKQNTTITKALQYAERYKSAILKETVSKKSLLNLHPKDSLLIKENSLLIKQTELTNQLIKAEFLKQSELVSKLSLSLNKVSTQLKNLKPIIDNKYSTSVNQNSFETLPKKLKKDKATLVQYFYGNNHIYVFTLTHNKSTFNKIKLDRNTTNQIANYIDYFNDANRINNKINTYTTDANKLYKTLLLDKIKSNKNLIIIPDGFLNFIAFESLITQPTNTTNYSNIPFLIKDFNITYNTSVMLYLESSKPKFTNSVLGVFPVFKNSNKELNYSINEAESIDKYTDAKFLMYNDAKMHTTFNEVKDFSILHLSTHANAGTFSTPAYIEFNDKNLYLNEIYSKQLNNQLVVLSACETGIGQLIKGEGSLSLARGFQYAGVNQLLFSLWKVNDLSTSQIMHNFYKTYVKSKSVSIANTQSKIDYLQDKTIVNAKKSPYYWSAFVYYGSPTKHANNTYLKYVLFTLITLSIGLLLWKIIRKKLNGRQA</sequence>